<dbReference type="RefSeq" id="WP_014594945.1">
    <property type="nucleotide sequence ID" value="NC_017531.2"/>
</dbReference>
<dbReference type="PATRIC" id="fig|932677.3.peg.3712"/>
<dbReference type="Proteomes" id="UP000006690">
    <property type="component" value="Chromosome"/>
</dbReference>
<dbReference type="Gene3D" id="1.20.910.10">
    <property type="entry name" value="Heme oxygenase-like"/>
    <property type="match status" value="1"/>
</dbReference>
<dbReference type="eggNOG" id="COG5424">
    <property type="taxonomic scope" value="Bacteria"/>
</dbReference>
<dbReference type="AlphaFoldDB" id="A0A0H3L1T9"/>
<dbReference type="InterPro" id="IPR016084">
    <property type="entry name" value="Haem_Oase-like_multi-hlx"/>
</dbReference>
<proteinExistence type="predicted"/>
<evidence type="ECO:0000313" key="1">
    <source>
        <dbReference type="EMBL" id="BAK13296.1"/>
    </source>
</evidence>
<dbReference type="KEGG" id="paj:PAJ_3216"/>
<dbReference type="HOGENOM" id="CLU_836139_0_0_6"/>
<dbReference type="Pfam" id="PF14518">
    <property type="entry name" value="Haem_oxygenas_2"/>
    <property type="match status" value="1"/>
</dbReference>
<reference evidence="2" key="1">
    <citation type="journal article" date="2012" name="Appl. Microbiol. Biotechnol.">
        <title>The complete genome sequence of Pantoea ananatis AJ13355, an organism with great biotechnological potential.</title>
        <authorList>
            <person name="Hara Y."/>
            <person name="Kadotani N."/>
            <person name="Izui H."/>
            <person name="Katashkina J.I."/>
            <person name="Kuvaeva T.M."/>
            <person name="Andreeva I.G."/>
            <person name="Golubeva L.I."/>
            <person name="Malko D.B."/>
            <person name="Makeev V.J."/>
            <person name="Mashko S.V."/>
            <person name="Kozlov Y.I."/>
        </authorList>
    </citation>
    <scope>NUCLEOTIDE SEQUENCE [LARGE SCALE GENOMIC DNA]</scope>
    <source>
        <strain evidence="2">AJ13355</strain>
    </source>
</reference>
<dbReference type="OrthoDB" id="5196683at2"/>
<dbReference type="EMBL" id="AP012032">
    <property type="protein sequence ID" value="BAK13296.1"/>
    <property type="molecule type" value="Genomic_DNA"/>
</dbReference>
<name>A0A0H3L1T9_PANAA</name>
<evidence type="ECO:0000313" key="2">
    <source>
        <dbReference type="Proteomes" id="UP000006690"/>
    </source>
</evidence>
<organism evidence="1 2">
    <name type="scientific">Pantoea ananatis (strain AJ13355)</name>
    <dbReference type="NCBI Taxonomy" id="932677"/>
    <lineage>
        <taxon>Bacteria</taxon>
        <taxon>Pseudomonadati</taxon>
        <taxon>Pseudomonadota</taxon>
        <taxon>Gammaproteobacteria</taxon>
        <taxon>Enterobacterales</taxon>
        <taxon>Erwiniaceae</taxon>
        <taxon>Pantoea</taxon>
    </lineage>
</organism>
<protein>
    <submittedName>
        <fullName evidence="1">Uncharacterized protein</fullName>
    </submittedName>
</protein>
<accession>A0A0H3L1T9</accession>
<dbReference type="SUPFAM" id="SSF48613">
    <property type="entry name" value="Heme oxygenase-like"/>
    <property type="match status" value="1"/>
</dbReference>
<sequence length="328" mass="38072">MQKNYQTSPKFVHNLWTTNEDGEHYLRFTGGLYEVEQGDAQDFYKIRGYCTGHNTIADIAKKTNVPVQRIEEMVTSLSDIGMLRNEKKPHNEDILEKTIQACEMWAEQVEETHLFNKFLYGDTHRNVLTGFFIETWHYIKAFPDIINVAIKSTDNPELQSVLMTYKLQETGHESFILETLIKLGMKQEEVENAIPLVSTLNLINMMKALFITHPSTVFLIAKVIESHDFDEAEVKNAIQDINSHYDLQPGTLEPFFKHSQIDYELGHSRLLDDHLHLVTLANMEETSFILNALHDIKHAIDLQCLEIEEYYSKEGNYIPRQRVDYFGI</sequence>
<gene>
    <name evidence="1" type="ordered locus">PAJ_3216</name>
</gene>